<dbReference type="InterPro" id="IPR003308">
    <property type="entry name" value="Integrase_Zn-bd_dom_N"/>
</dbReference>
<dbReference type="Pfam" id="PF02022">
    <property type="entry name" value="Integrase_Zn"/>
    <property type="match status" value="1"/>
</dbReference>
<evidence type="ECO:0000256" key="7">
    <source>
        <dbReference type="ARBA" id="ARBA00022801"/>
    </source>
</evidence>
<keyword evidence="8" id="KW-0695">RNA-directed DNA polymerase</keyword>
<dbReference type="Gene3D" id="1.10.10.200">
    <property type="match status" value="1"/>
</dbReference>
<dbReference type="InterPro" id="IPR002156">
    <property type="entry name" value="RNaseH_domain"/>
</dbReference>
<keyword evidence="7" id="KW-0378">Hydrolase</keyword>
<dbReference type="InterPro" id="IPR017856">
    <property type="entry name" value="Integrase-like_N"/>
</dbReference>
<evidence type="ECO:0000259" key="12">
    <source>
        <dbReference type="PROSITE" id="PS50994"/>
    </source>
</evidence>
<dbReference type="InterPro" id="IPR001584">
    <property type="entry name" value="Integrase_cat-core"/>
</dbReference>
<dbReference type="InterPro" id="IPR036397">
    <property type="entry name" value="RNaseH_sf"/>
</dbReference>
<dbReference type="GO" id="GO:0015074">
    <property type="term" value="P:DNA integration"/>
    <property type="evidence" value="ECO:0007669"/>
    <property type="project" value="InterPro"/>
</dbReference>
<evidence type="ECO:0000256" key="6">
    <source>
        <dbReference type="ARBA" id="ARBA00022759"/>
    </source>
</evidence>
<dbReference type="GO" id="GO:0035613">
    <property type="term" value="F:RNA stem-loop binding"/>
    <property type="evidence" value="ECO:0007669"/>
    <property type="project" value="TreeGrafter"/>
</dbReference>
<dbReference type="Gene3D" id="3.30.420.10">
    <property type="entry name" value="Ribonuclease H-like superfamily/Ribonuclease H"/>
    <property type="match status" value="2"/>
</dbReference>
<evidence type="ECO:0000256" key="4">
    <source>
        <dbReference type="ARBA" id="ARBA00022722"/>
    </source>
</evidence>
<reference evidence="13 14" key="1">
    <citation type="submission" date="2014-04" db="EMBL/GenBank/DDBJ databases">
        <title>Genome evolution of avian class.</title>
        <authorList>
            <person name="Zhang G."/>
            <person name="Li C."/>
        </authorList>
    </citation>
    <scope>NUCLEOTIDE SEQUENCE [LARGE SCALE GENOMIC DNA]</scope>
    <source>
        <strain evidence="13">BGI_N300</strain>
    </source>
</reference>
<keyword evidence="5" id="KW-0479">Metal-binding</keyword>
<evidence type="ECO:0000313" key="13">
    <source>
        <dbReference type="EMBL" id="KFO98837.1"/>
    </source>
</evidence>
<evidence type="ECO:0000256" key="2">
    <source>
        <dbReference type="ARBA" id="ARBA00022679"/>
    </source>
</evidence>
<keyword evidence="3" id="KW-0548">Nucleotidyltransferase</keyword>
<name>A0A091HUN4_CALAN</name>
<sequence length="276" mass="30855">QIVELAAVVRAFQLFSDRAINLVTDSAYVAGIVQRAEHSALKNLTHPLLYPLLLQLILLLNARKFPYFVLHIRSHTSLPGFLTQGNRQADLLTLTVNVLPNIFEQARIHHSFFHTNLRGLKRQFNLSTQQAADIISACPDCQQSSITSNSLGTLPRGLQSLEIWQTDVTHFSEFGRQKFIHVSIDTFSGAIYASCHTGETAKDVKRHFLKAFASLGIPKQIKTDNGPAYTSRFLQSFFNDWGITHITGIPYSPTGQAIVERAHHTLKNILQKQKGG</sequence>
<evidence type="ECO:0000313" key="14">
    <source>
        <dbReference type="Proteomes" id="UP000054308"/>
    </source>
</evidence>
<dbReference type="PROSITE" id="PS50994">
    <property type="entry name" value="INTEGRASE"/>
    <property type="match status" value="1"/>
</dbReference>
<accession>A0A091HUN4</accession>
<evidence type="ECO:0000256" key="1">
    <source>
        <dbReference type="ARBA" id="ARBA00012493"/>
    </source>
</evidence>
<keyword evidence="4" id="KW-0540">Nuclease</keyword>
<feature type="non-terminal residue" evidence="13">
    <location>
        <position position="276"/>
    </location>
</feature>
<keyword evidence="9" id="KW-0862">Zinc</keyword>
<dbReference type="PANTHER" id="PTHR41694">
    <property type="entry name" value="ENDOGENOUS RETROVIRUS GROUP K MEMBER POL PROTEIN"/>
    <property type="match status" value="1"/>
</dbReference>
<dbReference type="Proteomes" id="UP000054308">
    <property type="component" value="Unassembled WGS sequence"/>
</dbReference>
<dbReference type="AlphaFoldDB" id="A0A091HUN4"/>
<dbReference type="PROSITE" id="PS50876">
    <property type="entry name" value="ZF_INTEGRASE"/>
    <property type="match status" value="1"/>
</dbReference>
<evidence type="ECO:0000259" key="10">
    <source>
        <dbReference type="PROSITE" id="PS50876"/>
    </source>
</evidence>
<dbReference type="GO" id="GO:0004523">
    <property type="term" value="F:RNA-DNA hybrid ribonuclease activity"/>
    <property type="evidence" value="ECO:0007669"/>
    <property type="project" value="InterPro"/>
</dbReference>
<dbReference type="SUPFAM" id="SSF53098">
    <property type="entry name" value="Ribonuclease H-like"/>
    <property type="match status" value="2"/>
</dbReference>
<proteinExistence type="predicted"/>
<keyword evidence="6" id="KW-0255">Endonuclease</keyword>
<feature type="non-terminal residue" evidence="13">
    <location>
        <position position="1"/>
    </location>
</feature>
<evidence type="ECO:0000256" key="5">
    <source>
        <dbReference type="ARBA" id="ARBA00022723"/>
    </source>
</evidence>
<dbReference type="EMBL" id="KL217797">
    <property type="protein sequence ID" value="KFO98837.1"/>
    <property type="molecule type" value="Genomic_DNA"/>
</dbReference>
<dbReference type="PANTHER" id="PTHR41694:SF3">
    <property type="entry name" value="RNA-DIRECTED DNA POLYMERASE-RELATED"/>
    <property type="match status" value="1"/>
</dbReference>
<evidence type="ECO:0000256" key="3">
    <source>
        <dbReference type="ARBA" id="ARBA00022695"/>
    </source>
</evidence>
<keyword evidence="2" id="KW-0808">Transferase</keyword>
<dbReference type="InterPro" id="IPR012337">
    <property type="entry name" value="RNaseH-like_sf"/>
</dbReference>
<protein>
    <recommendedName>
        <fullName evidence="1">RNA-directed DNA polymerase</fullName>
        <ecNumber evidence="1">2.7.7.49</ecNumber>
    </recommendedName>
</protein>
<evidence type="ECO:0000259" key="11">
    <source>
        <dbReference type="PROSITE" id="PS50879"/>
    </source>
</evidence>
<dbReference type="EC" id="2.7.7.49" evidence="1"/>
<dbReference type="GO" id="GO:0008270">
    <property type="term" value="F:zinc ion binding"/>
    <property type="evidence" value="ECO:0007669"/>
    <property type="project" value="UniProtKB-KW"/>
</dbReference>
<feature type="domain" description="RNase H type-1" evidence="11">
    <location>
        <begin position="1"/>
        <end position="98"/>
    </location>
</feature>
<feature type="domain" description="Integrase-type" evidence="10">
    <location>
        <begin position="101"/>
        <end position="142"/>
    </location>
</feature>
<keyword evidence="14" id="KW-1185">Reference proteome</keyword>
<feature type="domain" description="Integrase catalytic" evidence="12">
    <location>
        <begin position="151"/>
        <end position="276"/>
    </location>
</feature>
<organism evidence="13 14">
    <name type="scientific">Calypte anna</name>
    <name type="common">Anna's hummingbird</name>
    <name type="synonym">Archilochus anna</name>
    <dbReference type="NCBI Taxonomy" id="9244"/>
    <lineage>
        <taxon>Eukaryota</taxon>
        <taxon>Metazoa</taxon>
        <taxon>Chordata</taxon>
        <taxon>Craniata</taxon>
        <taxon>Vertebrata</taxon>
        <taxon>Euteleostomi</taxon>
        <taxon>Archelosauria</taxon>
        <taxon>Archosauria</taxon>
        <taxon>Dinosauria</taxon>
        <taxon>Saurischia</taxon>
        <taxon>Theropoda</taxon>
        <taxon>Coelurosauria</taxon>
        <taxon>Aves</taxon>
        <taxon>Neognathae</taxon>
        <taxon>Neoaves</taxon>
        <taxon>Strisores</taxon>
        <taxon>Apodiformes</taxon>
        <taxon>Trochilidae</taxon>
        <taxon>Calypte</taxon>
    </lineage>
</organism>
<dbReference type="Pfam" id="PF00075">
    <property type="entry name" value="RNase_H"/>
    <property type="match status" value="1"/>
</dbReference>
<evidence type="ECO:0000256" key="8">
    <source>
        <dbReference type="ARBA" id="ARBA00022918"/>
    </source>
</evidence>
<dbReference type="STRING" id="9244.A0A091HUN4"/>
<evidence type="ECO:0000256" key="9">
    <source>
        <dbReference type="PROSITE-ProRule" id="PRU00450"/>
    </source>
</evidence>
<gene>
    <name evidence="13" type="ORF">N300_13654</name>
</gene>
<dbReference type="GO" id="GO:0003964">
    <property type="term" value="F:RNA-directed DNA polymerase activity"/>
    <property type="evidence" value="ECO:0007669"/>
    <property type="project" value="UniProtKB-KW"/>
</dbReference>
<dbReference type="SUPFAM" id="SSF46919">
    <property type="entry name" value="N-terminal Zn binding domain of HIV integrase"/>
    <property type="match status" value="1"/>
</dbReference>
<keyword evidence="9" id="KW-0863">Zinc-finger</keyword>
<dbReference type="PROSITE" id="PS50879">
    <property type="entry name" value="RNASE_H_1"/>
    <property type="match status" value="1"/>
</dbReference>
<dbReference type="Pfam" id="PF00665">
    <property type="entry name" value="rve"/>
    <property type="match status" value="1"/>
</dbReference>